<feature type="non-terminal residue" evidence="1">
    <location>
        <position position="33"/>
    </location>
</feature>
<organism evidence="1">
    <name type="scientific">marine sediment metagenome</name>
    <dbReference type="NCBI Taxonomy" id="412755"/>
    <lineage>
        <taxon>unclassified sequences</taxon>
        <taxon>metagenomes</taxon>
        <taxon>ecological metagenomes</taxon>
    </lineage>
</organism>
<accession>X1QUM1</accession>
<reference evidence="1" key="1">
    <citation type="journal article" date="2014" name="Front. Microbiol.">
        <title>High frequency of phylogenetically diverse reductive dehalogenase-homologous genes in deep subseafloor sedimentary metagenomes.</title>
        <authorList>
            <person name="Kawai M."/>
            <person name="Futagami T."/>
            <person name="Toyoda A."/>
            <person name="Takaki Y."/>
            <person name="Nishi S."/>
            <person name="Hori S."/>
            <person name="Arai W."/>
            <person name="Tsubouchi T."/>
            <person name="Morono Y."/>
            <person name="Uchiyama I."/>
            <person name="Ito T."/>
            <person name="Fujiyama A."/>
            <person name="Inagaki F."/>
            <person name="Takami H."/>
        </authorList>
    </citation>
    <scope>NUCLEOTIDE SEQUENCE</scope>
    <source>
        <strain evidence="1">Expedition CK06-06</strain>
    </source>
</reference>
<gene>
    <name evidence="1" type="ORF">S06H3_57373</name>
</gene>
<evidence type="ECO:0000313" key="1">
    <source>
        <dbReference type="EMBL" id="GAI58491.1"/>
    </source>
</evidence>
<dbReference type="InterPro" id="IPR027417">
    <property type="entry name" value="P-loop_NTPase"/>
</dbReference>
<sequence length="33" mass="3393">MIKTTGICAVKGGTGKTTLSLNLAHGLMKLGYN</sequence>
<name>X1QUM1_9ZZZZ</name>
<dbReference type="SUPFAM" id="SSF52540">
    <property type="entry name" value="P-loop containing nucleoside triphosphate hydrolases"/>
    <property type="match status" value="1"/>
</dbReference>
<dbReference type="EMBL" id="BARV01037026">
    <property type="protein sequence ID" value="GAI58491.1"/>
    <property type="molecule type" value="Genomic_DNA"/>
</dbReference>
<dbReference type="Gene3D" id="3.40.50.300">
    <property type="entry name" value="P-loop containing nucleotide triphosphate hydrolases"/>
    <property type="match status" value="1"/>
</dbReference>
<evidence type="ECO:0008006" key="2">
    <source>
        <dbReference type="Google" id="ProtNLM"/>
    </source>
</evidence>
<dbReference type="AlphaFoldDB" id="X1QUM1"/>
<proteinExistence type="predicted"/>
<comment type="caution">
    <text evidence="1">The sequence shown here is derived from an EMBL/GenBank/DDBJ whole genome shotgun (WGS) entry which is preliminary data.</text>
</comment>
<protein>
    <recommendedName>
        <fullName evidence="2">CobQ/CobB/MinD/ParA nucleotide binding domain-containing protein</fullName>
    </recommendedName>
</protein>